<comment type="caution">
    <text evidence="2">The sequence shown here is derived from an EMBL/GenBank/DDBJ whole genome shotgun (WGS) entry which is preliminary data.</text>
</comment>
<dbReference type="PANTHER" id="PTHR43190:SF3">
    <property type="entry name" value="N-ACETYL-D-GLUCOSAMINE KINASE"/>
    <property type="match status" value="1"/>
</dbReference>
<gene>
    <name evidence="2" type="ORF">ACFPRA_08235</name>
</gene>
<dbReference type="Pfam" id="PF01869">
    <property type="entry name" value="BcrAD_BadFG"/>
    <property type="match status" value="1"/>
</dbReference>
<dbReference type="CDD" id="cd24007">
    <property type="entry name" value="ASKHA_NBD_eukNAGK-like"/>
    <property type="match status" value="1"/>
</dbReference>
<protein>
    <submittedName>
        <fullName evidence="2">N-acetylglucosamine kinase</fullName>
    </submittedName>
</protein>
<evidence type="ECO:0000313" key="3">
    <source>
        <dbReference type="Proteomes" id="UP001596109"/>
    </source>
</evidence>
<dbReference type="GO" id="GO:0016301">
    <property type="term" value="F:kinase activity"/>
    <property type="evidence" value="ECO:0007669"/>
    <property type="project" value="UniProtKB-KW"/>
</dbReference>
<proteinExistence type="predicted"/>
<evidence type="ECO:0000259" key="1">
    <source>
        <dbReference type="Pfam" id="PF01869"/>
    </source>
</evidence>
<dbReference type="RefSeq" id="WP_381432532.1">
    <property type="nucleotide sequence ID" value="NZ_JBHSNO010000005.1"/>
</dbReference>
<evidence type="ECO:0000313" key="2">
    <source>
        <dbReference type="EMBL" id="MFC5588872.1"/>
    </source>
</evidence>
<dbReference type="PANTHER" id="PTHR43190">
    <property type="entry name" value="N-ACETYL-D-GLUCOSAMINE KINASE"/>
    <property type="match status" value="1"/>
</dbReference>
<reference evidence="3" key="1">
    <citation type="journal article" date="2019" name="Int. J. Syst. Evol. Microbiol.">
        <title>The Global Catalogue of Microorganisms (GCM) 10K type strain sequencing project: providing services to taxonomists for standard genome sequencing and annotation.</title>
        <authorList>
            <consortium name="The Broad Institute Genomics Platform"/>
            <consortium name="The Broad Institute Genome Sequencing Center for Infectious Disease"/>
            <person name="Wu L."/>
            <person name="Ma J."/>
        </authorList>
    </citation>
    <scope>NUCLEOTIDE SEQUENCE [LARGE SCALE GENOMIC DNA]</scope>
    <source>
        <strain evidence="3">CGMCC 4.1434</strain>
    </source>
</reference>
<keyword evidence="3" id="KW-1185">Reference proteome</keyword>
<dbReference type="SUPFAM" id="SSF53067">
    <property type="entry name" value="Actin-like ATPase domain"/>
    <property type="match status" value="2"/>
</dbReference>
<dbReference type="EMBL" id="JBHSNO010000005">
    <property type="protein sequence ID" value="MFC5588872.1"/>
    <property type="molecule type" value="Genomic_DNA"/>
</dbReference>
<organism evidence="2 3">
    <name type="scientific">Sporosarcina soli</name>
    <dbReference type="NCBI Taxonomy" id="334736"/>
    <lineage>
        <taxon>Bacteria</taxon>
        <taxon>Bacillati</taxon>
        <taxon>Bacillota</taxon>
        <taxon>Bacilli</taxon>
        <taxon>Bacillales</taxon>
        <taxon>Caryophanaceae</taxon>
        <taxon>Sporosarcina</taxon>
    </lineage>
</organism>
<dbReference type="Proteomes" id="UP001596109">
    <property type="component" value="Unassembled WGS sequence"/>
</dbReference>
<dbReference type="InterPro" id="IPR002731">
    <property type="entry name" value="ATPase_BadF"/>
</dbReference>
<dbReference type="InterPro" id="IPR052519">
    <property type="entry name" value="Euk-type_GlcNAc_Kinase"/>
</dbReference>
<sequence>MEEIILAVDGGATKTALTLRKRDGTVLLDKLGEGSNYQTSGADQVQAVLVHLLTEVKSAFPTAQVDIAVFALAGIDSDRDRAVVRSIVEKACLVAGLQAAKLIVENDAQAAMLGATGCQPGVLLISGTGSIAFAHDGKGNVIRSGGWGHRAGDEGSGYWIGREALRAIFRLEDGRGAVTSLYRSVLEELSLGTIEELADWLYGSDYSVDRVARLSVVVDRCAQQDDWVAIRILEQAAEELALLVASVIRKSNLEKTECVVYLNGGAVVHSGRIRGKLEEIVETEFSQCRFVIPSQSPLEYIVERGWQWSKSKG</sequence>
<keyword evidence="2" id="KW-0418">Kinase</keyword>
<dbReference type="InterPro" id="IPR043129">
    <property type="entry name" value="ATPase_NBD"/>
</dbReference>
<keyword evidence="2" id="KW-0808">Transferase</keyword>
<name>A0ABW0THC1_9BACL</name>
<dbReference type="Gene3D" id="3.30.420.40">
    <property type="match status" value="2"/>
</dbReference>
<accession>A0ABW0THC1</accession>
<feature type="domain" description="ATPase BadF/BadG/BcrA/BcrD type" evidence="1">
    <location>
        <begin position="8"/>
        <end position="282"/>
    </location>
</feature>